<organism evidence="1 2">
    <name type="scientific">Brassica cretica</name>
    <name type="common">Mustard</name>
    <dbReference type="NCBI Taxonomy" id="69181"/>
    <lineage>
        <taxon>Eukaryota</taxon>
        <taxon>Viridiplantae</taxon>
        <taxon>Streptophyta</taxon>
        <taxon>Embryophyta</taxon>
        <taxon>Tracheophyta</taxon>
        <taxon>Spermatophyta</taxon>
        <taxon>Magnoliopsida</taxon>
        <taxon>eudicotyledons</taxon>
        <taxon>Gunneridae</taxon>
        <taxon>Pentapetalae</taxon>
        <taxon>rosids</taxon>
        <taxon>malvids</taxon>
        <taxon>Brassicales</taxon>
        <taxon>Brassicaceae</taxon>
        <taxon>Brassiceae</taxon>
        <taxon>Brassica</taxon>
    </lineage>
</organism>
<protein>
    <submittedName>
        <fullName evidence="1">Uncharacterized protein</fullName>
    </submittedName>
</protein>
<reference evidence="1" key="1">
    <citation type="submission" date="2019-12" db="EMBL/GenBank/DDBJ databases">
        <title>Genome sequencing and annotation of Brassica cretica.</title>
        <authorList>
            <person name="Studholme D.J."/>
            <person name="Sarris P."/>
        </authorList>
    </citation>
    <scope>NUCLEOTIDE SEQUENCE</scope>
    <source>
        <strain evidence="1">PFS-109/04</strain>
        <tissue evidence="1">Leaf</tissue>
    </source>
</reference>
<dbReference type="Proteomes" id="UP000712600">
    <property type="component" value="Unassembled WGS sequence"/>
</dbReference>
<evidence type="ECO:0000313" key="2">
    <source>
        <dbReference type="Proteomes" id="UP000712600"/>
    </source>
</evidence>
<comment type="caution">
    <text evidence="1">The sequence shown here is derived from an EMBL/GenBank/DDBJ whole genome shotgun (WGS) entry which is preliminary data.</text>
</comment>
<proteinExistence type="predicted"/>
<sequence>MVAMELSLGGDGALSRWRRSSIGGDPRIERTFVDPRFKTKEHQSRGVKPGNNTSKCLPFMVELAS</sequence>
<gene>
    <name evidence="1" type="ORF">F2Q69_00008198</name>
</gene>
<name>A0A8S9P9R3_BRACR</name>
<dbReference type="EMBL" id="QGKX02001521">
    <property type="protein sequence ID" value="KAF3512209.1"/>
    <property type="molecule type" value="Genomic_DNA"/>
</dbReference>
<dbReference type="AlphaFoldDB" id="A0A8S9P9R3"/>
<evidence type="ECO:0000313" key="1">
    <source>
        <dbReference type="EMBL" id="KAF3512209.1"/>
    </source>
</evidence>
<accession>A0A8S9P9R3</accession>